<organism evidence="4 5">
    <name type="scientific">Streptomyces similanensis</name>
    <dbReference type="NCBI Taxonomy" id="1274988"/>
    <lineage>
        <taxon>Bacteria</taxon>
        <taxon>Bacillati</taxon>
        <taxon>Actinomycetota</taxon>
        <taxon>Actinomycetes</taxon>
        <taxon>Kitasatosporales</taxon>
        <taxon>Streptomycetaceae</taxon>
        <taxon>Streptomyces</taxon>
    </lineage>
</organism>
<feature type="compositionally biased region" description="Low complexity" evidence="2">
    <location>
        <begin position="32"/>
        <end position="67"/>
    </location>
</feature>
<evidence type="ECO:0000256" key="1">
    <source>
        <dbReference type="ARBA" id="ARBA00022801"/>
    </source>
</evidence>
<dbReference type="Gene3D" id="2.40.260.10">
    <property type="entry name" value="Sortase"/>
    <property type="match status" value="1"/>
</dbReference>
<dbReference type="Proteomes" id="UP001500124">
    <property type="component" value="Unassembled WGS sequence"/>
</dbReference>
<evidence type="ECO:0000256" key="3">
    <source>
        <dbReference type="SAM" id="SignalP"/>
    </source>
</evidence>
<proteinExistence type="predicted"/>
<feature type="region of interest" description="Disordered" evidence="2">
    <location>
        <begin position="32"/>
        <end position="71"/>
    </location>
</feature>
<keyword evidence="3" id="KW-0732">Signal</keyword>
<dbReference type="InterPro" id="IPR005754">
    <property type="entry name" value="Sortase"/>
</dbReference>
<evidence type="ECO:0000256" key="2">
    <source>
        <dbReference type="SAM" id="MobiDB-lite"/>
    </source>
</evidence>
<evidence type="ECO:0008006" key="6">
    <source>
        <dbReference type="Google" id="ProtNLM"/>
    </source>
</evidence>
<sequence>MRAYRTTTLPAILATLCLTACAVTGCQASPAASPPAGSAAASTTGSAARSTTAAEPPETSPEAASTPIARSTPVRLRIPDIGVDTPLMRLGLAPDRTVQVPPVAAHAPAGWYQGSPVPGRLGPSVILGHVTVGRYGDGVFLRLSRLRPGAHAVVRLADGTSATFTVDSVRTVAKDRFPTREVYGDTDRPELRLITCGGPRAGDGYADNVIVFATLTAVTHTP</sequence>
<evidence type="ECO:0000313" key="4">
    <source>
        <dbReference type="EMBL" id="GAA5053285.1"/>
    </source>
</evidence>
<evidence type="ECO:0000313" key="5">
    <source>
        <dbReference type="Proteomes" id="UP001500124"/>
    </source>
</evidence>
<keyword evidence="1" id="KW-0378">Hydrolase</keyword>
<protein>
    <recommendedName>
        <fullName evidence="6">Class F sortase</fullName>
    </recommendedName>
</protein>
<dbReference type="EMBL" id="BAABKC010000037">
    <property type="protein sequence ID" value="GAA5053285.1"/>
    <property type="molecule type" value="Genomic_DNA"/>
</dbReference>
<dbReference type="PROSITE" id="PS51257">
    <property type="entry name" value="PROKAR_LIPOPROTEIN"/>
    <property type="match status" value="1"/>
</dbReference>
<reference evidence="5" key="1">
    <citation type="journal article" date="2019" name="Int. J. Syst. Evol. Microbiol.">
        <title>The Global Catalogue of Microorganisms (GCM) 10K type strain sequencing project: providing services to taxonomists for standard genome sequencing and annotation.</title>
        <authorList>
            <consortium name="The Broad Institute Genomics Platform"/>
            <consortium name="The Broad Institute Genome Sequencing Center for Infectious Disease"/>
            <person name="Wu L."/>
            <person name="Ma J."/>
        </authorList>
    </citation>
    <scope>NUCLEOTIDE SEQUENCE [LARGE SCALE GENOMIC DNA]</scope>
    <source>
        <strain evidence="5">JCM 18410</strain>
    </source>
</reference>
<feature type="signal peptide" evidence="3">
    <location>
        <begin position="1"/>
        <end position="22"/>
    </location>
</feature>
<dbReference type="Pfam" id="PF04203">
    <property type="entry name" value="Sortase"/>
    <property type="match status" value="1"/>
</dbReference>
<gene>
    <name evidence="4" type="ORF">GCM10023336_23410</name>
</gene>
<dbReference type="CDD" id="cd05829">
    <property type="entry name" value="Sortase_F"/>
    <property type="match status" value="1"/>
</dbReference>
<dbReference type="RefSeq" id="WP_345668265.1">
    <property type="nucleotide sequence ID" value="NZ_BAABKC010000037.1"/>
</dbReference>
<dbReference type="SUPFAM" id="SSF63817">
    <property type="entry name" value="Sortase"/>
    <property type="match status" value="1"/>
</dbReference>
<accession>A0ABP9K7Z2</accession>
<dbReference type="InterPro" id="IPR023365">
    <property type="entry name" value="Sortase_dom-sf"/>
</dbReference>
<dbReference type="InterPro" id="IPR042001">
    <property type="entry name" value="Sortase_F"/>
</dbReference>
<comment type="caution">
    <text evidence="4">The sequence shown here is derived from an EMBL/GenBank/DDBJ whole genome shotgun (WGS) entry which is preliminary data.</text>
</comment>
<name>A0ABP9K7Z2_9ACTN</name>
<feature type="chain" id="PRO_5045511743" description="Class F sortase" evidence="3">
    <location>
        <begin position="23"/>
        <end position="222"/>
    </location>
</feature>
<keyword evidence="5" id="KW-1185">Reference proteome</keyword>
<dbReference type="NCBIfam" id="NF033748">
    <property type="entry name" value="class_F_sortase"/>
    <property type="match status" value="1"/>
</dbReference>